<dbReference type="PANTHER" id="PTHR47613:SF1">
    <property type="entry name" value="SPERM ACROSOME MEMBRANE-ASSOCIATED PROTEIN 4"/>
    <property type="match status" value="1"/>
</dbReference>
<dbReference type="InterPro" id="IPR045860">
    <property type="entry name" value="Snake_toxin-like_sf"/>
</dbReference>
<evidence type="ECO:0000313" key="13">
    <source>
        <dbReference type="Proteomes" id="UP001181693"/>
    </source>
</evidence>
<keyword evidence="3" id="KW-0336">GPI-anchor</keyword>
<evidence type="ECO:0000256" key="8">
    <source>
        <dbReference type="ARBA" id="ARBA00023288"/>
    </source>
</evidence>
<dbReference type="EMBL" id="DYDO01000007">
    <property type="protein sequence ID" value="DBA20543.1"/>
    <property type="molecule type" value="Genomic_DNA"/>
</dbReference>
<keyword evidence="5" id="KW-0472">Membrane</keyword>
<keyword evidence="13" id="KW-1185">Reference proteome</keyword>
<dbReference type="InterPro" id="IPR046354">
    <property type="entry name" value="SPACA4/Bouncer"/>
</dbReference>
<gene>
    <name evidence="12" type="ORF">GDO54_017308</name>
</gene>
<keyword evidence="6" id="KW-1015">Disulfide bond</keyword>
<keyword evidence="4 10" id="KW-0732">Signal</keyword>
<dbReference type="PROSITE" id="PS51257">
    <property type="entry name" value="PROKAR_LIPOPROTEIN"/>
    <property type="match status" value="1"/>
</dbReference>
<evidence type="ECO:0000313" key="12">
    <source>
        <dbReference type="EMBL" id="DBA20543.1"/>
    </source>
</evidence>
<accession>A0AAV3AF57</accession>
<evidence type="ECO:0000256" key="4">
    <source>
        <dbReference type="ARBA" id="ARBA00022729"/>
    </source>
</evidence>
<feature type="chain" id="PRO_5043393910" description="UPAR/Ly6 domain-containing protein" evidence="10">
    <location>
        <begin position="22"/>
        <end position="122"/>
    </location>
</feature>
<keyword evidence="7" id="KW-0325">Glycoprotein</keyword>
<evidence type="ECO:0000256" key="1">
    <source>
        <dbReference type="ARBA" id="ARBA00004609"/>
    </source>
</evidence>
<comment type="caution">
    <text evidence="12">The sequence shown here is derived from an EMBL/GenBank/DDBJ whole genome shotgun (WGS) entry which is preliminary data.</text>
</comment>
<evidence type="ECO:0000256" key="2">
    <source>
        <dbReference type="ARBA" id="ARBA00022475"/>
    </source>
</evidence>
<evidence type="ECO:0000256" key="9">
    <source>
        <dbReference type="ARBA" id="ARBA00029446"/>
    </source>
</evidence>
<evidence type="ECO:0000256" key="6">
    <source>
        <dbReference type="ARBA" id="ARBA00023157"/>
    </source>
</evidence>
<evidence type="ECO:0000256" key="3">
    <source>
        <dbReference type="ARBA" id="ARBA00022622"/>
    </source>
</evidence>
<organism evidence="12 13">
    <name type="scientific">Pyxicephalus adspersus</name>
    <name type="common">African bullfrog</name>
    <dbReference type="NCBI Taxonomy" id="30357"/>
    <lineage>
        <taxon>Eukaryota</taxon>
        <taxon>Metazoa</taxon>
        <taxon>Chordata</taxon>
        <taxon>Craniata</taxon>
        <taxon>Vertebrata</taxon>
        <taxon>Euteleostomi</taxon>
        <taxon>Amphibia</taxon>
        <taxon>Batrachia</taxon>
        <taxon>Anura</taxon>
        <taxon>Neobatrachia</taxon>
        <taxon>Ranoidea</taxon>
        <taxon>Pyxicephalidae</taxon>
        <taxon>Pyxicephalinae</taxon>
        <taxon>Pyxicephalus</taxon>
    </lineage>
</organism>
<evidence type="ECO:0000256" key="5">
    <source>
        <dbReference type="ARBA" id="ARBA00023136"/>
    </source>
</evidence>
<feature type="domain" description="UPAR/Ly6" evidence="11">
    <location>
        <begin position="21"/>
        <end position="99"/>
    </location>
</feature>
<evidence type="ECO:0000259" key="11">
    <source>
        <dbReference type="Pfam" id="PF00021"/>
    </source>
</evidence>
<keyword evidence="8" id="KW-0449">Lipoprotein</keyword>
<dbReference type="Gene3D" id="2.10.60.10">
    <property type="entry name" value="CD59"/>
    <property type="match status" value="1"/>
</dbReference>
<dbReference type="GO" id="GO:0098552">
    <property type="term" value="C:side of membrane"/>
    <property type="evidence" value="ECO:0007669"/>
    <property type="project" value="UniProtKB-KW"/>
</dbReference>
<dbReference type="InterPro" id="IPR016054">
    <property type="entry name" value="LY6_UPA_recep-like"/>
</dbReference>
<reference evidence="12" key="1">
    <citation type="thesis" date="2020" institute="ProQuest LLC" country="789 East Eisenhower Parkway, Ann Arbor, MI, USA">
        <title>Comparative Genomics and Chromosome Evolution.</title>
        <authorList>
            <person name="Mudd A.B."/>
        </authorList>
    </citation>
    <scope>NUCLEOTIDE SEQUENCE</scope>
    <source>
        <strain evidence="12">1538</strain>
        <tissue evidence="12">Blood</tissue>
    </source>
</reference>
<dbReference type="GO" id="GO:0035036">
    <property type="term" value="P:sperm-egg recognition"/>
    <property type="evidence" value="ECO:0007669"/>
    <property type="project" value="TreeGrafter"/>
</dbReference>
<dbReference type="GO" id="GO:0005886">
    <property type="term" value="C:plasma membrane"/>
    <property type="evidence" value="ECO:0007669"/>
    <property type="project" value="UniProtKB-SubCell"/>
</dbReference>
<protein>
    <recommendedName>
        <fullName evidence="11">UPAR/Ly6 domain-containing protein</fullName>
    </recommendedName>
</protein>
<dbReference type="Proteomes" id="UP001181693">
    <property type="component" value="Unassembled WGS sequence"/>
</dbReference>
<dbReference type="Pfam" id="PF00021">
    <property type="entry name" value="UPAR_LY6"/>
    <property type="match status" value="1"/>
</dbReference>
<keyword evidence="2" id="KW-1003">Cell membrane</keyword>
<sequence>MKMNCVITLVLLLLSCHIGHTLDCYSCDYGICIAPSKESCSFGQVCATETAKDNTGFLNLKKKGCTSLTDCLSESSVTYLGYTVTTTRSCCITNLCNSAVTPKVSVVTGVAAIVAFLLTKLF</sequence>
<comment type="similarity">
    <text evidence="9">Belongs to the SPACA4/bouncer family.</text>
</comment>
<feature type="signal peptide" evidence="10">
    <location>
        <begin position="1"/>
        <end position="21"/>
    </location>
</feature>
<dbReference type="AlphaFoldDB" id="A0AAV3AF57"/>
<name>A0AAV3AF57_PYXAD</name>
<evidence type="ECO:0000256" key="7">
    <source>
        <dbReference type="ARBA" id="ARBA00023180"/>
    </source>
</evidence>
<proteinExistence type="inferred from homology"/>
<dbReference type="PANTHER" id="PTHR47613">
    <property type="entry name" value="SPERM ACROSOME MEMBRANE-ASSOCIATED PROTEIN 4"/>
    <property type="match status" value="1"/>
</dbReference>
<dbReference type="SUPFAM" id="SSF57302">
    <property type="entry name" value="Snake toxin-like"/>
    <property type="match status" value="1"/>
</dbReference>
<evidence type="ECO:0000256" key="10">
    <source>
        <dbReference type="SAM" id="SignalP"/>
    </source>
</evidence>
<comment type="subcellular location">
    <subcellularLocation>
        <location evidence="1">Cell membrane</location>
        <topology evidence="1">Lipid-anchor</topology>
        <topology evidence="1">GPI-anchor</topology>
    </subcellularLocation>
</comment>